<evidence type="ECO:0000259" key="15">
    <source>
        <dbReference type="Pfam" id="PF07715"/>
    </source>
</evidence>
<keyword evidence="6 11" id="KW-0798">TonB box</keyword>
<feature type="compositionally biased region" description="Polar residues" evidence="12">
    <location>
        <begin position="83"/>
        <end position="93"/>
    </location>
</feature>
<dbReference type="InterPro" id="IPR000531">
    <property type="entry name" value="Beta-barrel_TonB"/>
</dbReference>
<dbReference type="InterPro" id="IPR037066">
    <property type="entry name" value="Plug_dom_sf"/>
</dbReference>
<organism evidence="16 17">
    <name type="scientific">Pseudoduganella namucuonensis</name>
    <dbReference type="NCBI Taxonomy" id="1035707"/>
    <lineage>
        <taxon>Bacteria</taxon>
        <taxon>Pseudomonadati</taxon>
        <taxon>Pseudomonadota</taxon>
        <taxon>Betaproteobacteria</taxon>
        <taxon>Burkholderiales</taxon>
        <taxon>Oxalobacteraceae</taxon>
        <taxon>Telluria group</taxon>
        <taxon>Pseudoduganella</taxon>
    </lineage>
</organism>
<feature type="chain" id="PRO_5011544857" evidence="13">
    <location>
        <begin position="32"/>
        <end position="889"/>
    </location>
</feature>
<reference evidence="17" key="1">
    <citation type="submission" date="2016-10" db="EMBL/GenBank/DDBJ databases">
        <authorList>
            <person name="Varghese N."/>
            <person name="Submissions S."/>
        </authorList>
    </citation>
    <scope>NUCLEOTIDE SEQUENCE [LARGE SCALE GENOMIC DNA]</scope>
    <source>
        <strain evidence="17">CGMCC 1.11014</strain>
    </source>
</reference>
<dbReference type="CDD" id="cd01347">
    <property type="entry name" value="ligand_gated_channel"/>
    <property type="match status" value="1"/>
</dbReference>
<keyword evidence="8" id="KW-0675">Receptor</keyword>
<keyword evidence="4 10" id="KW-1134">Transmembrane beta strand</keyword>
<evidence type="ECO:0000256" key="13">
    <source>
        <dbReference type="SAM" id="SignalP"/>
    </source>
</evidence>
<dbReference type="Pfam" id="PF00593">
    <property type="entry name" value="TonB_dep_Rec_b-barrel"/>
    <property type="match status" value="1"/>
</dbReference>
<accession>A0A1I7LLU8</accession>
<dbReference type="PANTHER" id="PTHR47234">
    <property type="match status" value="1"/>
</dbReference>
<comment type="similarity">
    <text evidence="2 10 11">Belongs to the TonB-dependent receptor family.</text>
</comment>
<proteinExistence type="inferred from homology"/>
<evidence type="ECO:0000259" key="14">
    <source>
        <dbReference type="Pfam" id="PF00593"/>
    </source>
</evidence>
<dbReference type="STRING" id="1035707.SAMN05216552_103229"/>
<sequence>MMKETVMSRSVRLVCAGGLLGLGLMAQTALAQTADQPMQRVEVTGSSIKRLVSETANPLTVFKAEDFVKQGLTTAQEVLDRIPSNSSSYSAGNTVGGNSSGLPTGGQASADLRGLGGDKTLVLLNGRRIANHPYDGASVDLNIIPVSALERVEVLRDGASAIYGTDAIGGVINFITRRSVQGTTITAEAILPRKVGADEKRVNISSGFGDLDKDGFNVWGVFDYHKLDILTSQQREFSKTGVIPSRGLNLTSGTTFPGNFFDPGSNITGNPGRATGCDAPFSLPIGGGGTCRQDYTRLIDNLPAQEQTAFFGKATFKINNDHQATIEYLHAENDVLSHTAPPPQTGLTLPRTSKYYPGNSGGVPAMAGLSGQPLSVNWRPTEAGQREINSIGAADRLSIGAEGLLGAWDYKTAFTLSESRSAEWFTGGYVQDSGFAAGVANGILNPFGKQDAAGKAYLDSVALRGKVQDGKTRNTGIDFKASRELMDLAGGKMGVAVGGELRREEADFFVNRDIASQAASSGLSGSQSTSGSRTIKAVFAEVNLPLIKDLEVQFATRFDDYSDAGNTTNPKLGVRYQPSKQVVLRGSASTGFRAPTLFEKNAPQSKNDTNNSYNDPILCPGGVPSSNPITNPLRDCDLQQFKLQGGNPNLSPEKSKTFAFGIVLEPIPQATLAVDYWNIKLKDKINALPEETIYGNYAKYQDRFIRNADGSPFAILDLKENLGKVNTDGVDVSLTLRSGATSWGNLTFSLDGTYVHKYEYQDEREGPFTQNVGRYAANNPVFRWKHNAVIGWRMGVWSASLAQSFKTGYTDQNLDIPAQFLNEVPSYSLWNLSATYTGIKGLSLTGGVKNLLDKEPPFSNQGTLFQKGYDPRYTDPVGRSLYLRGSYSF</sequence>
<keyword evidence="7 10" id="KW-0472">Membrane</keyword>
<dbReference type="PROSITE" id="PS52016">
    <property type="entry name" value="TONB_DEPENDENT_REC_3"/>
    <property type="match status" value="1"/>
</dbReference>
<evidence type="ECO:0000256" key="4">
    <source>
        <dbReference type="ARBA" id="ARBA00022452"/>
    </source>
</evidence>
<dbReference type="GO" id="GO:0009279">
    <property type="term" value="C:cell outer membrane"/>
    <property type="evidence" value="ECO:0007669"/>
    <property type="project" value="UniProtKB-SubCell"/>
</dbReference>
<dbReference type="SUPFAM" id="SSF56935">
    <property type="entry name" value="Porins"/>
    <property type="match status" value="1"/>
</dbReference>
<dbReference type="Proteomes" id="UP000199391">
    <property type="component" value="Unassembled WGS sequence"/>
</dbReference>
<evidence type="ECO:0000256" key="1">
    <source>
        <dbReference type="ARBA" id="ARBA00004571"/>
    </source>
</evidence>
<feature type="region of interest" description="Disordered" evidence="12">
    <location>
        <begin position="83"/>
        <end position="109"/>
    </location>
</feature>
<evidence type="ECO:0000256" key="11">
    <source>
        <dbReference type="RuleBase" id="RU003357"/>
    </source>
</evidence>
<evidence type="ECO:0000256" key="6">
    <source>
        <dbReference type="ARBA" id="ARBA00023077"/>
    </source>
</evidence>
<dbReference type="InterPro" id="IPR012910">
    <property type="entry name" value="Plug_dom"/>
</dbReference>
<name>A0A1I7LLU8_9BURK</name>
<dbReference type="Gene3D" id="2.170.130.10">
    <property type="entry name" value="TonB-dependent receptor, plug domain"/>
    <property type="match status" value="1"/>
</dbReference>
<evidence type="ECO:0000313" key="17">
    <source>
        <dbReference type="Proteomes" id="UP000199391"/>
    </source>
</evidence>
<evidence type="ECO:0000256" key="7">
    <source>
        <dbReference type="ARBA" id="ARBA00023136"/>
    </source>
</evidence>
<dbReference type="Pfam" id="PF07715">
    <property type="entry name" value="Plug"/>
    <property type="match status" value="1"/>
</dbReference>
<evidence type="ECO:0000256" key="2">
    <source>
        <dbReference type="ARBA" id="ARBA00009810"/>
    </source>
</evidence>
<evidence type="ECO:0000313" key="16">
    <source>
        <dbReference type="EMBL" id="SFV10696.1"/>
    </source>
</evidence>
<dbReference type="PANTHER" id="PTHR47234:SF2">
    <property type="entry name" value="TONB-DEPENDENT RECEPTOR"/>
    <property type="match status" value="1"/>
</dbReference>
<feature type="domain" description="TonB-dependent receptor-like beta-barrel" evidence="14">
    <location>
        <begin position="389"/>
        <end position="851"/>
    </location>
</feature>
<feature type="domain" description="TonB-dependent receptor plug" evidence="15">
    <location>
        <begin position="53"/>
        <end position="171"/>
    </location>
</feature>
<keyword evidence="9 10" id="KW-0998">Cell outer membrane</keyword>
<keyword evidence="13" id="KW-0732">Signal</keyword>
<protein>
    <submittedName>
        <fullName evidence="16">Iron complex outermembrane recepter protein</fullName>
    </submittedName>
</protein>
<gene>
    <name evidence="16" type="ORF">SAMN05216552_103229</name>
</gene>
<dbReference type="AlphaFoldDB" id="A0A1I7LLU8"/>
<evidence type="ECO:0000256" key="10">
    <source>
        <dbReference type="PROSITE-ProRule" id="PRU01360"/>
    </source>
</evidence>
<keyword evidence="5 10" id="KW-0812">Transmembrane</keyword>
<evidence type="ECO:0000256" key="5">
    <source>
        <dbReference type="ARBA" id="ARBA00022692"/>
    </source>
</evidence>
<feature type="signal peptide" evidence="13">
    <location>
        <begin position="1"/>
        <end position="31"/>
    </location>
</feature>
<evidence type="ECO:0000256" key="8">
    <source>
        <dbReference type="ARBA" id="ARBA00023170"/>
    </source>
</evidence>
<dbReference type="EMBL" id="FPBO01000032">
    <property type="protein sequence ID" value="SFV10696.1"/>
    <property type="molecule type" value="Genomic_DNA"/>
</dbReference>
<keyword evidence="17" id="KW-1185">Reference proteome</keyword>
<dbReference type="InterPro" id="IPR036942">
    <property type="entry name" value="Beta-barrel_TonB_sf"/>
</dbReference>
<comment type="subcellular location">
    <subcellularLocation>
        <location evidence="1 10">Cell outer membrane</location>
        <topology evidence="1 10">Multi-pass membrane protein</topology>
    </subcellularLocation>
</comment>
<evidence type="ECO:0000256" key="3">
    <source>
        <dbReference type="ARBA" id="ARBA00022448"/>
    </source>
</evidence>
<evidence type="ECO:0000256" key="9">
    <source>
        <dbReference type="ARBA" id="ARBA00023237"/>
    </source>
</evidence>
<evidence type="ECO:0000256" key="12">
    <source>
        <dbReference type="SAM" id="MobiDB-lite"/>
    </source>
</evidence>
<dbReference type="InterPro" id="IPR039426">
    <property type="entry name" value="TonB-dep_rcpt-like"/>
</dbReference>
<keyword evidence="3 10" id="KW-0813">Transport</keyword>
<dbReference type="Gene3D" id="2.40.170.20">
    <property type="entry name" value="TonB-dependent receptor, beta-barrel domain"/>
    <property type="match status" value="1"/>
</dbReference>